<evidence type="ECO:0000313" key="2">
    <source>
        <dbReference type="EMBL" id="SHI01520.1"/>
    </source>
</evidence>
<accession>A0A1M5XNX4</accession>
<dbReference type="EMBL" id="FQXV01000006">
    <property type="protein sequence ID" value="SHI01520.1"/>
    <property type="molecule type" value="Genomic_DNA"/>
</dbReference>
<dbReference type="Proteomes" id="UP000183995">
    <property type="component" value="Unassembled WGS sequence"/>
</dbReference>
<keyword evidence="1" id="KW-0175">Coiled coil</keyword>
<evidence type="ECO:0000313" key="3">
    <source>
        <dbReference type="Proteomes" id="UP000183995"/>
    </source>
</evidence>
<proteinExistence type="predicted"/>
<gene>
    <name evidence="2" type="ORF">SAMN02745823_01911</name>
</gene>
<protein>
    <submittedName>
        <fullName evidence="2">Uncharacterized protein</fullName>
    </submittedName>
</protein>
<dbReference type="AlphaFoldDB" id="A0A1M5XNX4"/>
<evidence type="ECO:0000256" key="1">
    <source>
        <dbReference type="SAM" id="Coils"/>
    </source>
</evidence>
<reference evidence="2 3" key="1">
    <citation type="submission" date="2016-11" db="EMBL/GenBank/DDBJ databases">
        <authorList>
            <person name="Jaros S."/>
            <person name="Januszkiewicz K."/>
            <person name="Wedrychowicz H."/>
        </authorList>
    </citation>
    <scope>NUCLEOTIDE SEQUENCE [LARGE SCALE GENOMIC DNA]</scope>
    <source>
        <strain evidence="2 3">DSM 10068</strain>
    </source>
</reference>
<feature type="coiled-coil region" evidence="1">
    <location>
        <begin position="16"/>
        <end position="74"/>
    </location>
</feature>
<dbReference type="STRING" id="1123282.SAMN02745823_01911"/>
<keyword evidence="3" id="KW-1185">Reference proteome</keyword>
<sequence length="81" mass="9595">MRMGGIHMKKYDDMSTEELNNEIKRLKDLLEEVIEEREMIFSTTGIHRSVQYHVVKYETEINEIKENIDHISRLAEGRAAM</sequence>
<organism evidence="2 3">
    <name type="scientific">Sporobacter termitidis DSM 10068</name>
    <dbReference type="NCBI Taxonomy" id="1123282"/>
    <lineage>
        <taxon>Bacteria</taxon>
        <taxon>Bacillati</taxon>
        <taxon>Bacillota</taxon>
        <taxon>Clostridia</taxon>
        <taxon>Eubacteriales</taxon>
        <taxon>Oscillospiraceae</taxon>
        <taxon>Sporobacter</taxon>
    </lineage>
</organism>
<name>A0A1M5XNX4_9FIRM</name>